<evidence type="ECO:0000256" key="1">
    <source>
        <dbReference type="ARBA" id="ARBA00007469"/>
    </source>
</evidence>
<dbReference type="InterPro" id="IPR033130">
    <property type="entry name" value="RNase_T2_His_AS_2"/>
</dbReference>
<dbReference type="AlphaFoldDB" id="A0A3D9HVI3"/>
<dbReference type="RefSeq" id="WP_115934635.1">
    <property type="nucleotide sequence ID" value="NZ_QRDW01000001.1"/>
</dbReference>
<organism evidence="4 5">
    <name type="scientific">Aestuariispira insulae</name>
    <dbReference type="NCBI Taxonomy" id="1461337"/>
    <lineage>
        <taxon>Bacteria</taxon>
        <taxon>Pseudomonadati</taxon>
        <taxon>Pseudomonadota</taxon>
        <taxon>Alphaproteobacteria</taxon>
        <taxon>Rhodospirillales</taxon>
        <taxon>Kiloniellaceae</taxon>
        <taxon>Aestuariispira</taxon>
    </lineage>
</organism>
<dbReference type="PANTHER" id="PTHR11240">
    <property type="entry name" value="RIBONUCLEASE T2"/>
    <property type="match status" value="1"/>
</dbReference>
<comment type="similarity">
    <text evidence="1 2">Belongs to the RNase T2 family.</text>
</comment>
<evidence type="ECO:0000313" key="5">
    <source>
        <dbReference type="Proteomes" id="UP000256845"/>
    </source>
</evidence>
<dbReference type="Proteomes" id="UP000256845">
    <property type="component" value="Unassembled WGS sequence"/>
</dbReference>
<reference evidence="4 5" key="1">
    <citation type="submission" date="2018-07" db="EMBL/GenBank/DDBJ databases">
        <title>Genomic Encyclopedia of Type Strains, Phase III (KMG-III): the genomes of soil and plant-associated and newly described type strains.</title>
        <authorList>
            <person name="Whitman W."/>
        </authorList>
    </citation>
    <scope>NUCLEOTIDE SEQUENCE [LARGE SCALE GENOMIC DNA]</scope>
    <source>
        <strain evidence="4 5">CECT 8488</strain>
    </source>
</reference>
<name>A0A3D9HVI3_9PROT</name>
<dbReference type="InterPro" id="IPR036430">
    <property type="entry name" value="RNase_T2-like_sf"/>
</dbReference>
<dbReference type="GO" id="GO:0006401">
    <property type="term" value="P:RNA catabolic process"/>
    <property type="evidence" value="ECO:0007669"/>
    <property type="project" value="TreeGrafter"/>
</dbReference>
<protein>
    <submittedName>
        <fullName evidence="4">Ribonuclease T2</fullName>
    </submittedName>
</protein>
<evidence type="ECO:0000313" key="4">
    <source>
        <dbReference type="EMBL" id="RED53502.1"/>
    </source>
</evidence>
<dbReference type="SUPFAM" id="SSF55895">
    <property type="entry name" value="Ribonuclease Rh-like"/>
    <property type="match status" value="1"/>
</dbReference>
<evidence type="ECO:0000256" key="3">
    <source>
        <dbReference type="SAM" id="SignalP"/>
    </source>
</evidence>
<accession>A0A3D9HVI3</accession>
<dbReference type="GO" id="GO:0033897">
    <property type="term" value="F:ribonuclease T2 activity"/>
    <property type="evidence" value="ECO:0007669"/>
    <property type="project" value="InterPro"/>
</dbReference>
<dbReference type="Pfam" id="PF00445">
    <property type="entry name" value="Ribonuclease_T2"/>
    <property type="match status" value="1"/>
</dbReference>
<dbReference type="PANTHER" id="PTHR11240:SF22">
    <property type="entry name" value="RIBONUCLEASE T2"/>
    <property type="match status" value="1"/>
</dbReference>
<gene>
    <name evidence="4" type="ORF">DFP90_101292</name>
</gene>
<dbReference type="OrthoDB" id="4720638at2"/>
<feature type="chain" id="PRO_5017706534" evidence="3">
    <location>
        <begin position="23"/>
        <end position="240"/>
    </location>
</feature>
<evidence type="ECO:0000256" key="2">
    <source>
        <dbReference type="RuleBase" id="RU004328"/>
    </source>
</evidence>
<dbReference type="PROSITE" id="PS00531">
    <property type="entry name" value="RNASE_T2_2"/>
    <property type="match status" value="1"/>
</dbReference>
<keyword evidence="3" id="KW-0732">Signal</keyword>
<dbReference type="EMBL" id="QRDW01000001">
    <property type="protein sequence ID" value="RED53502.1"/>
    <property type="molecule type" value="Genomic_DNA"/>
</dbReference>
<proteinExistence type="inferred from homology"/>
<dbReference type="GO" id="GO:0003723">
    <property type="term" value="F:RNA binding"/>
    <property type="evidence" value="ECO:0007669"/>
    <property type="project" value="InterPro"/>
</dbReference>
<sequence>MKYSLAALFLSAIALSKTGWSADPDMEWVQALSWEPAFCETVSHRPVECKTAREDDYAASNLVLHGLWPETGQYCGVSEKNQQLDKDRQWAKLPETELPLPLRDELAQKMPGVASHLDRHEWIKHGTCSGLNAGGYYRLSLDLVDAAEKLETTRLLRDNIGKTIAYRDLCNSLTHDFGPVGPQAVKVRQKKSGSRFNLVELQFALKTGPDGKLRLSREDLRPIQPIKCDNRKLHIDPSGP</sequence>
<dbReference type="Gene3D" id="3.90.730.10">
    <property type="entry name" value="Ribonuclease T2-like"/>
    <property type="match status" value="1"/>
</dbReference>
<feature type="signal peptide" evidence="3">
    <location>
        <begin position="1"/>
        <end position="22"/>
    </location>
</feature>
<dbReference type="InterPro" id="IPR001568">
    <property type="entry name" value="RNase_T2-like"/>
</dbReference>
<comment type="caution">
    <text evidence="4">The sequence shown here is derived from an EMBL/GenBank/DDBJ whole genome shotgun (WGS) entry which is preliminary data.</text>
</comment>
<keyword evidence="5" id="KW-1185">Reference proteome</keyword>